<dbReference type="Gene3D" id="3.10.20.230">
    <property type="entry name" value="Doublecortin domain"/>
    <property type="match status" value="1"/>
</dbReference>
<dbReference type="SUPFAM" id="SSF89837">
    <property type="entry name" value="Doublecortin (DC)"/>
    <property type="match status" value="1"/>
</dbReference>
<dbReference type="AlphaFoldDB" id="A0A0N4Y9Q5"/>
<evidence type="ECO:0000259" key="2">
    <source>
        <dbReference type="PROSITE" id="PS50309"/>
    </source>
</evidence>
<gene>
    <name evidence="3" type="ORF">NBR_LOCUS13065</name>
</gene>
<dbReference type="OMA" id="KEMMHEI"/>
<reference evidence="5" key="1">
    <citation type="submission" date="2017-02" db="UniProtKB">
        <authorList>
            <consortium name="WormBaseParasite"/>
        </authorList>
    </citation>
    <scope>IDENTIFICATION</scope>
</reference>
<dbReference type="InterPro" id="IPR003533">
    <property type="entry name" value="Doublecortin_dom"/>
</dbReference>
<feature type="region of interest" description="Disordered" evidence="1">
    <location>
        <begin position="232"/>
        <end position="252"/>
    </location>
</feature>
<name>A0A0N4Y9Q5_NIPBR</name>
<proteinExistence type="predicted"/>
<dbReference type="GO" id="GO:0035556">
    <property type="term" value="P:intracellular signal transduction"/>
    <property type="evidence" value="ECO:0007669"/>
    <property type="project" value="InterPro"/>
</dbReference>
<organism evidence="5">
    <name type="scientific">Nippostrongylus brasiliensis</name>
    <name type="common">Rat hookworm</name>
    <dbReference type="NCBI Taxonomy" id="27835"/>
    <lineage>
        <taxon>Eukaryota</taxon>
        <taxon>Metazoa</taxon>
        <taxon>Ecdysozoa</taxon>
        <taxon>Nematoda</taxon>
        <taxon>Chromadorea</taxon>
        <taxon>Rhabditida</taxon>
        <taxon>Rhabditina</taxon>
        <taxon>Rhabditomorpha</taxon>
        <taxon>Strongyloidea</taxon>
        <taxon>Heligmosomidae</taxon>
        <taxon>Nippostrongylus</taxon>
    </lineage>
</organism>
<dbReference type="FunFam" id="3.10.20.230:FF:000023">
    <property type="entry name" value="Predicted protein"/>
    <property type="match status" value="1"/>
</dbReference>
<dbReference type="InterPro" id="IPR036572">
    <property type="entry name" value="Doublecortin_dom_sf"/>
</dbReference>
<protein>
    <submittedName>
        <fullName evidence="5">Doublecortin domain-containing protein</fullName>
    </submittedName>
</protein>
<dbReference type="PROSITE" id="PS50309">
    <property type="entry name" value="DC"/>
    <property type="match status" value="1"/>
</dbReference>
<keyword evidence="4" id="KW-1185">Reference proteome</keyword>
<dbReference type="GO" id="GO:0005815">
    <property type="term" value="C:microtubule organizing center"/>
    <property type="evidence" value="ECO:0007669"/>
    <property type="project" value="TreeGrafter"/>
</dbReference>
<evidence type="ECO:0000313" key="4">
    <source>
        <dbReference type="Proteomes" id="UP000271162"/>
    </source>
</evidence>
<accession>A0A0N4Y9Q5</accession>
<feature type="domain" description="Doublecortin" evidence="2">
    <location>
        <begin position="26"/>
        <end position="107"/>
    </location>
</feature>
<dbReference type="Pfam" id="PF03607">
    <property type="entry name" value="DCX"/>
    <property type="match status" value="1"/>
</dbReference>
<dbReference type="PANTHER" id="PTHR23004:SF22">
    <property type="entry name" value="DOUBLECORTIN DOMAIN-CONTAINING PROTEIN"/>
    <property type="match status" value="1"/>
</dbReference>
<dbReference type="WBParaSite" id="NBR_0001306401-mRNA-1">
    <property type="protein sequence ID" value="NBR_0001306401-mRNA-1"/>
    <property type="gene ID" value="NBR_0001306401"/>
</dbReference>
<dbReference type="EMBL" id="UYSL01020933">
    <property type="protein sequence ID" value="VDL76654.1"/>
    <property type="molecule type" value="Genomic_DNA"/>
</dbReference>
<evidence type="ECO:0000313" key="5">
    <source>
        <dbReference type="WBParaSite" id="NBR_0001306401-mRNA-1"/>
    </source>
</evidence>
<evidence type="ECO:0000313" key="3">
    <source>
        <dbReference type="EMBL" id="VDL76654.1"/>
    </source>
</evidence>
<dbReference type="PANTHER" id="PTHR23004">
    <property type="entry name" value="DOUBLECORTIN DOMAIN CONTAINING 2"/>
    <property type="match status" value="1"/>
</dbReference>
<dbReference type="Proteomes" id="UP000271162">
    <property type="component" value="Unassembled WGS sequence"/>
</dbReference>
<reference evidence="3 4" key="2">
    <citation type="submission" date="2018-11" db="EMBL/GenBank/DDBJ databases">
        <authorList>
            <consortium name="Pathogen Informatics"/>
        </authorList>
    </citation>
    <scope>NUCLEOTIDE SEQUENCE [LARGE SCALE GENOMIC DNA]</scope>
</reference>
<dbReference type="SMART" id="SM00537">
    <property type="entry name" value="DCX"/>
    <property type="match status" value="1"/>
</dbReference>
<sequence length="371" mass="42864">MNTAERREFELDFTGPPKVQFDFKAIRIRVYRNGDERDPGKLITITRREYKHWIVFLDALTQKLGTTTAIRRLYSTHGVRVDHFNELEHNGEYVAVERGPFIDCNYGVHRVWTQTERRWTSMVRVSEGKPIYLNSGDSMDLYLKKEGYGSLTGLPYPLDGLAKSPHVTSHLSVLSKDKIGGSLERLNKIGKEVWTEDSHSVSMSNIRGGETTEKSVIKEHSVSVTKLPRIADVEEDPQKSKREKLAAKPKEDERLPPIVKGELVPVKKESEELTKREEVRTAREVEQTMQVERKEIEEKTDVKEYAVVDKSVVPLEGRNAGGTVYKKKETMHEVFTEGSRPTEKMTEVVRTYEKIREYRRYIDEFDPDFVD</sequence>
<evidence type="ECO:0000256" key="1">
    <source>
        <dbReference type="SAM" id="MobiDB-lite"/>
    </source>
</evidence>
<dbReference type="GO" id="GO:0005874">
    <property type="term" value="C:microtubule"/>
    <property type="evidence" value="ECO:0007669"/>
    <property type="project" value="TreeGrafter"/>
</dbReference>